<reference evidence="1" key="1">
    <citation type="journal article" date="2023" name="J. Hazard. Mater.">
        <title>Anaerobic biodegradation of pyrene and benzo[a]pyrene by a new sulfate-reducing Desulforamulus aquiferis strain DSA.</title>
        <authorList>
            <person name="Zhang Z."/>
            <person name="Sun J."/>
            <person name="Gong X."/>
            <person name="Wang C."/>
            <person name="Wang H."/>
        </authorList>
    </citation>
    <scope>NUCLEOTIDE SEQUENCE</scope>
    <source>
        <strain evidence="1">DSA</strain>
    </source>
</reference>
<gene>
    <name evidence="1" type="ORF">P6N53_03255</name>
</gene>
<keyword evidence="2" id="KW-1185">Reference proteome</keyword>
<organism evidence="1 2">
    <name type="scientific">Desulforamulus aquiferis</name>
    <dbReference type="NCBI Taxonomy" id="1397668"/>
    <lineage>
        <taxon>Bacteria</taxon>
        <taxon>Bacillati</taxon>
        <taxon>Bacillota</taxon>
        <taxon>Clostridia</taxon>
        <taxon>Eubacteriales</taxon>
        <taxon>Peptococcaceae</taxon>
        <taxon>Desulforamulus</taxon>
    </lineage>
</organism>
<reference evidence="1" key="2">
    <citation type="submission" date="2023-03" db="EMBL/GenBank/DDBJ databases">
        <authorList>
            <person name="Zhang Z."/>
        </authorList>
    </citation>
    <scope>NUCLEOTIDE SEQUENCE</scope>
    <source>
        <strain evidence="1">DSA</strain>
    </source>
</reference>
<name>A0AAW7ZAV5_9FIRM</name>
<dbReference type="Proteomes" id="UP001172911">
    <property type="component" value="Unassembled WGS sequence"/>
</dbReference>
<dbReference type="RefSeq" id="WP_304541145.1">
    <property type="nucleotide sequence ID" value="NZ_JARPTC010000004.1"/>
</dbReference>
<sequence>MVNHDSIWEPADYKSEMFLNNIIEASHRTIDWSVNLYFKTMEKAVPLFCEKLVQDDKFDFYHGFASHIFNETEMGQLIHEIENHINKDILSLQNKWLPSVKFKHEKVIPSFEIINESIYQHKITLQLAKHAEKAVCDLTTKALIGISPVSLPKKLVAKATPSIGKTISRTMAIDKTKCTCEYQTNVENQLHCILQIILQDLKANLKHQLAEQLYSWYDKLSSQPFDYQNQIV</sequence>
<proteinExistence type="predicted"/>
<dbReference type="AlphaFoldDB" id="A0AAW7ZAV5"/>
<protein>
    <recommendedName>
        <fullName evidence="3">AbiTii domain-containing protein</fullName>
    </recommendedName>
</protein>
<accession>A0AAW7ZAV5</accession>
<comment type="caution">
    <text evidence="1">The sequence shown here is derived from an EMBL/GenBank/DDBJ whole genome shotgun (WGS) entry which is preliminary data.</text>
</comment>
<evidence type="ECO:0000313" key="2">
    <source>
        <dbReference type="Proteomes" id="UP001172911"/>
    </source>
</evidence>
<dbReference type="EMBL" id="JARPTC010000004">
    <property type="protein sequence ID" value="MDO7786239.1"/>
    <property type="molecule type" value="Genomic_DNA"/>
</dbReference>
<evidence type="ECO:0000313" key="1">
    <source>
        <dbReference type="EMBL" id="MDO7786239.1"/>
    </source>
</evidence>
<evidence type="ECO:0008006" key="3">
    <source>
        <dbReference type="Google" id="ProtNLM"/>
    </source>
</evidence>